<comment type="caution">
    <text evidence="2">The sequence shown here is derived from an EMBL/GenBank/DDBJ whole genome shotgun (WGS) entry which is preliminary data.</text>
</comment>
<name>A0A226E885_FOLCA</name>
<protein>
    <submittedName>
        <fullName evidence="2">TRPM8 channel-associated factor</fullName>
    </submittedName>
</protein>
<dbReference type="Gene3D" id="1.10.390.30">
    <property type="entry name" value="Peptidase M60, enhancin-like domain 3"/>
    <property type="match status" value="1"/>
</dbReference>
<evidence type="ECO:0000313" key="3">
    <source>
        <dbReference type="Proteomes" id="UP000198287"/>
    </source>
</evidence>
<keyword evidence="3" id="KW-1185">Reference proteome</keyword>
<sequence>MWQYTLEDNLIDIIKQYVSEGGSLVTAMTSWIADVNWDFYGNRLTRDAGMIWLSKYTFATSPNGNLNTSTALLVDTHSDLVIQNVITILTNPEVEFPGSYNQLGGIIKNTLQHLPHDRIGELAALKNAISNFTAIIPSKENPVAWTPYNKFQVDTEFSLWAYVFDPQEVTAHPSSAIFPGAVNSTERVQTVAEISIRYRQFHTGLKIHGEDGPWGKFEKPEPNLQAVEGYSSHWYSTGSYAPPGTLVTVGLWAASNISAFTNFWCLIYYIESFWWIDLHFKRRLGRGYSDFECNVTGSVVSPSFFKGTTSVQEWRDTIRHFGAPWSEFVGERVVLSVPADVARTVEDPFEILVFWDDVINSISDFAGVVRSENYQRFVFDADIGGGYMHSGFPIMALLGSAGNSVNLTIMRQNVGNNWGFFHELGHNHQWNEWTFEGGTEVTCNIFSMYVMNQFLGHPMPDTRPHVLLPDNLRRYITQYISDGINYPNFQRDYDRALIFYYQLERIFGWAAYKEVFQRYRNLPGDELPWNDDDKRDTWLIIFSTVVQRNIAELMKSWGIPVSAAAEDQVAHLPDSGFTIYSLLE</sequence>
<gene>
    <name evidence="2" type="ORF">Fcan01_11289</name>
</gene>
<dbReference type="Gene3D" id="3.40.390.80">
    <property type="entry name" value="Peptidase M60, enhancin-like domain 2"/>
    <property type="match status" value="1"/>
</dbReference>
<dbReference type="AlphaFoldDB" id="A0A226E885"/>
<dbReference type="PROSITE" id="PS51723">
    <property type="entry name" value="PEPTIDASE_M60"/>
    <property type="match status" value="1"/>
</dbReference>
<evidence type="ECO:0000313" key="2">
    <source>
        <dbReference type="EMBL" id="OXA53669.1"/>
    </source>
</evidence>
<dbReference type="InterPro" id="IPR042279">
    <property type="entry name" value="Pep_M60_3"/>
</dbReference>
<dbReference type="PANTHER" id="PTHR15730:SF5">
    <property type="entry name" value="SI:CH211-210B2.2-RELATED"/>
    <property type="match status" value="1"/>
</dbReference>
<dbReference type="Proteomes" id="UP000198287">
    <property type="component" value="Unassembled WGS sequence"/>
</dbReference>
<dbReference type="Pfam" id="PF13402">
    <property type="entry name" value="Peptidase_M60"/>
    <property type="match status" value="1"/>
</dbReference>
<evidence type="ECO:0000259" key="1">
    <source>
        <dbReference type="PROSITE" id="PS51723"/>
    </source>
</evidence>
<dbReference type="InterPro" id="IPR031161">
    <property type="entry name" value="Peptidase_M60_dom"/>
</dbReference>
<dbReference type="PANTHER" id="PTHR15730">
    <property type="entry name" value="EXPERIMENTAL AUTOIMMUNE PROSTATITIS ANTIGEN 2-RELATED"/>
    <property type="match status" value="1"/>
</dbReference>
<feature type="domain" description="Peptidase M60" evidence="1">
    <location>
        <begin position="169"/>
        <end position="508"/>
    </location>
</feature>
<organism evidence="2 3">
    <name type="scientific">Folsomia candida</name>
    <name type="common">Springtail</name>
    <dbReference type="NCBI Taxonomy" id="158441"/>
    <lineage>
        <taxon>Eukaryota</taxon>
        <taxon>Metazoa</taxon>
        <taxon>Ecdysozoa</taxon>
        <taxon>Arthropoda</taxon>
        <taxon>Hexapoda</taxon>
        <taxon>Collembola</taxon>
        <taxon>Entomobryomorpha</taxon>
        <taxon>Isotomoidea</taxon>
        <taxon>Isotomidae</taxon>
        <taxon>Proisotominae</taxon>
        <taxon>Folsomia</taxon>
    </lineage>
</organism>
<proteinExistence type="predicted"/>
<reference evidence="2 3" key="1">
    <citation type="submission" date="2015-12" db="EMBL/GenBank/DDBJ databases">
        <title>The genome of Folsomia candida.</title>
        <authorList>
            <person name="Faddeeva A."/>
            <person name="Derks M.F."/>
            <person name="Anvar Y."/>
            <person name="Smit S."/>
            <person name="Van Straalen N."/>
            <person name="Roelofs D."/>
        </authorList>
    </citation>
    <scope>NUCLEOTIDE SEQUENCE [LARGE SCALE GENOMIC DNA]</scope>
    <source>
        <strain evidence="2 3">VU population</strain>
        <tissue evidence="2">Whole body</tissue>
    </source>
</reference>
<dbReference type="EMBL" id="LNIX01000005">
    <property type="protein sequence ID" value="OXA53669.1"/>
    <property type="molecule type" value="Genomic_DNA"/>
</dbReference>
<dbReference type="SMART" id="SM01276">
    <property type="entry name" value="M60-like"/>
    <property type="match status" value="1"/>
</dbReference>
<accession>A0A226E885</accession>
<dbReference type="InterPro" id="IPR051244">
    <property type="entry name" value="TCAF"/>
</dbReference>
<dbReference type="OrthoDB" id="10260387at2759"/>